<evidence type="ECO:0000256" key="1">
    <source>
        <dbReference type="SAM" id="Phobius"/>
    </source>
</evidence>
<dbReference type="Pfam" id="PF02698">
    <property type="entry name" value="DUF218"/>
    <property type="match status" value="1"/>
</dbReference>
<dbReference type="PANTHER" id="PTHR30336">
    <property type="entry name" value="INNER MEMBRANE PROTEIN, PROBABLE PERMEASE"/>
    <property type="match status" value="1"/>
</dbReference>
<feature type="domain" description="DUF218" evidence="2">
    <location>
        <begin position="82"/>
        <end position="245"/>
    </location>
</feature>
<dbReference type="InterPro" id="IPR051599">
    <property type="entry name" value="Cell_Envelope_Assoc"/>
</dbReference>
<reference evidence="3 4" key="1">
    <citation type="submission" date="2023-04" db="EMBL/GenBank/DDBJ databases">
        <title>A long-awaited taxogenomic arrangement of the family Halomonadaceae.</title>
        <authorList>
            <person name="De La Haba R."/>
            <person name="Chuvochina M."/>
            <person name="Wittouck S."/>
            <person name="Arahal D.R."/>
            <person name="Sanchez-Porro C."/>
            <person name="Hugenholtz P."/>
            <person name="Ventosa A."/>
        </authorList>
    </citation>
    <scope>NUCLEOTIDE SEQUENCE [LARGE SCALE GENOMIC DNA]</scope>
    <source>
        <strain evidence="3 4">DSM 17332</strain>
    </source>
</reference>
<keyword evidence="1" id="KW-0472">Membrane</keyword>
<dbReference type="CDD" id="cd06259">
    <property type="entry name" value="YdcF-like"/>
    <property type="match status" value="1"/>
</dbReference>
<comment type="caution">
    <text evidence="3">The sequence shown here is derived from an EMBL/GenBank/DDBJ whole genome shotgun (WGS) entry which is preliminary data.</text>
</comment>
<evidence type="ECO:0000259" key="2">
    <source>
        <dbReference type="Pfam" id="PF02698"/>
    </source>
</evidence>
<dbReference type="PANTHER" id="PTHR30336:SF4">
    <property type="entry name" value="ENVELOPE BIOGENESIS FACTOR ELYC"/>
    <property type="match status" value="1"/>
</dbReference>
<evidence type="ECO:0000313" key="3">
    <source>
        <dbReference type="EMBL" id="MDR5894368.1"/>
    </source>
</evidence>
<organism evidence="3 4">
    <name type="scientific">Halomonas mongoliensis</name>
    <dbReference type="NCBI Taxonomy" id="321265"/>
    <lineage>
        <taxon>Bacteria</taxon>
        <taxon>Pseudomonadati</taxon>
        <taxon>Pseudomonadota</taxon>
        <taxon>Gammaproteobacteria</taxon>
        <taxon>Oceanospirillales</taxon>
        <taxon>Halomonadaceae</taxon>
        <taxon>Halomonas</taxon>
    </lineage>
</organism>
<keyword evidence="4" id="KW-1185">Reference proteome</keyword>
<accession>A0ABU1GQS1</accession>
<gene>
    <name evidence="3" type="ORF">QC820_16385</name>
</gene>
<dbReference type="InterPro" id="IPR003848">
    <property type="entry name" value="DUF218"/>
</dbReference>
<dbReference type="EMBL" id="JARWAL010000023">
    <property type="protein sequence ID" value="MDR5894368.1"/>
    <property type="molecule type" value="Genomic_DNA"/>
</dbReference>
<keyword evidence="1" id="KW-1133">Transmembrane helix</keyword>
<name>A0ABU1GQS1_9GAMM</name>
<feature type="transmembrane region" description="Helical" evidence="1">
    <location>
        <begin position="39"/>
        <end position="58"/>
    </location>
</feature>
<dbReference type="Proteomes" id="UP001252270">
    <property type="component" value="Unassembled WGS sequence"/>
</dbReference>
<proteinExistence type="predicted"/>
<keyword evidence="1" id="KW-0812">Transmembrane</keyword>
<feature type="transmembrane region" description="Helical" evidence="1">
    <location>
        <begin position="12"/>
        <end position="32"/>
    </location>
</feature>
<sequence>MYDTIKVLASQLLMPLPVSLGLMALGLALMAWRCRRAGVAAAAIGLAILVLASLGGVAERLLGPLEARHPALEALPEEGLAAVVVLGGGWRPEAPRSSVSRLNDSSAIRLMEGIRLWRQNPELPLVVTGASRDPDIAPVARGYAAAAAELGVPEGRLMVLDWPTDTGLEAQAVREALGEGARVVLVTSASHMPRSMRHFRQAGLEPLAAPTHYLTQHGQGGQLRHWVPSATHLRKSERALYEALGLLAVGWEHED</sequence>
<dbReference type="RefSeq" id="WP_309637664.1">
    <property type="nucleotide sequence ID" value="NZ_JARWAL010000023.1"/>
</dbReference>
<protein>
    <submittedName>
        <fullName evidence="3">ElyC/SanA/YdcF family protein</fullName>
    </submittedName>
</protein>
<evidence type="ECO:0000313" key="4">
    <source>
        <dbReference type="Proteomes" id="UP001252270"/>
    </source>
</evidence>